<evidence type="ECO:0000313" key="3">
    <source>
        <dbReference type="Proteomes" id="UP000199021"/>
    </source>
</evidence>
<dbReference type="Pfam" id="PF11138">
    <property type="entry name" value="DUF2911"/>
    <property type="match status" value="1"/>
</dbReference>
<dbReference type="EMBL" id="FOFB01000008">
    <property type="protein sequence ID" value="SEQ35878.1"/>
    <property type="molecule type" value="Genomic_DNA"/>
</dbReference>
<dbReference type="InterPro" id="IPR019734">
    <property type="entry name" value="TPR_rpt"/>
</dbReference>
<dbReference type="InParanoid" id="A0A1H9FF07"/>
<name>A0A1H9FF07_9BACT</name>
<proteinExistence type="predicted"/>
<accession>A0A1H9FF07</accession>
<feature type="signal peptide" evidence="1">
    <location>
        <begin position="1"/>
        <end position="23"/>
    </location>
</feature>
<dbReference type="OrthoDB" id="187854at2"/>
<organism evidence="2 3">
    <name type="scientific">Neolewinella agarilytica</name>
    <dbReference type="NCBI Taxonomy" id="478744"/>
    <lineage>
        <taxon>Bacteria</taxon>
        <taxon>Pseudomonadati</taxon>
        <taxon>Bacteroidota</taxon>
        <taxon>Saprospiria</taxon>
        <taxon>Saprospirales</taxon>
        <taxon>Lewinellaceae</taxon>
        <taxon>Neolewinella</taxon>
    </lineage>
</organism>
<sequence>MRKQLFTLAVAVFALLFTVSLEAQIKTPPASPTVKMKTTIGLTDVHVEYSRPGMKGRKIFAADGLVPFGEVWRTGANQATKLTFGGDVMVGGAELKAGSYAVLTKPMADSWEVMLYPYESGSWNSYTSKDPIAVAKAMSKKNGSKVETFTIEVQNYTMEGADIIMKWDETMVALPVKTKVKEAVMANIDQVMAGPSMNDYYQAASFLADNGDKKKALDYINKAVEMGGDTPRYWMVRRQALIHADLGMKETAMAAFKKSMELAKKAGNMDYVRMNEKSLKAMMK</sequence>
<gene>
    <name evidence="2" type="ORF">SAMN05444359_108190</name>
</gene>
<reference evidence="3" key="1">
    <citation type="submission" date="2016-10" db="EMBL/GenBank/DDBJ databases">
        <authorList>
            <person name="Varghese N."/>
            <person name="Submissions S."/>
        </authorList>
    </citation>
    <scope>NUCLEOTIDE SEQUENCE [LARGE SCALE GENOMIC DNA]</scope>
    <source>
        <strain evidence="3">DSM 24740</strain>
    </source>
</reference>
<dbReference type="AlphaFoldDB" id="A0A1H9FF07"/>
<dbReference type="Pfam" id="PF13181">
    <property type="entry name" value="TPR_8"/>
    <property type="match status" value="2"/>
</dbReference>
<evidence type="ECO:0000313" key="2">
    <source>
        <dbReference type="EMBL" id="SEQ35878.1"/>
    </source>
</evidence>
<dbReference type="InterPro" id="IPR011990">
    <property type="entry name" value="TPR-like_helical_dom_sf"/>
</dbReference>
<keyword evidence="1" id="KW-0732">Signal</keyword>
<evidence type="ECO:0000256" key="1">
    <source>
        <dbReference type="SAM" id="SignalP"/>
    </source>
</evidence>
<dbReference type="Gene3D" id="1.25.40.10">
    <property type="entry name" value="Tetratricopeptide repeat domain"/>
    <property type="match status" value="1"/>
</dbReference>
<protein>
    <submittedName>
        <fullName evidence="2">Tetratricopeptide repeat-containing protein</fullName>
    </submittedName>
</protein>
<feature type="chain" id="PRO_5011646130" evidence="1">
    <location>
        <begin position="24"/>
        <end position="284"/>
    </location>
</feature>
<keyword evidence="3" id="KW-1185">Reference proteome</keyword>
<dbReference type="InterPro" id="IPR021314">
    <property type="entry name" value="DUF2911"/>
</dbReference>
<dbReference type="RefSeq" id="WP_090167670.1">
    <property type="nucleotide sequence ID" value="NZ_FOFB01000008.1"/>
</dbReference>
<dbReference type="STRING" id="478744.SAMN05444359_108190"/>
<dbReference type="SUPFAM" id="SSF48452">
    <property type="entry name" value="TPR-like"/>
    <property type="match status" value="1"/>
</dbReference>
<dbReference type="Proteomes" id="UP000199021">
    <property type="component" value="Unassembled WGS sequence"/>
</dbReference>